<sequence>MYAVIRIRGTIGVKEDIKDTMKLLNLEKTNHCVLLEEKKENEGMLQKAKDYLTWGEVNKKGLKTLLKRADPNEQDLDSIKEEYGSLEQISEQILENNKTLQDLGLKKVIRLHPPRKGFKNKKRDYKEGGSLGYRGKEINKLIKRMR</sequence>
<dbReference type="AlphaFoldDB" id="A0A1Q6DX23"/>
<dbReference type="Pfam" id="PF00327">
    <property type="entry name" value="Ribosomal_L30"/>
    <property type="match status" value="1"/>
</dbReference>
<evidence type="ECO:0000313" key="7">
    <source>
        <dbReference type="Proteomes" id="UP000185744"/>
    </source>
</evidence>
<organism evidence="6 7">
    <name type="scientific">Methanohalarchaeum thermophilum</name>
    <dbReference type="NCBI Taxonomy" id="1903181"/>
    <lineage>
        <taxon>Archaea</taxon>
        <taxon>Methanobacteriati</taxon>
        <taxon>Methanobacteriota</taxon>
        <taxon>Methanonatronarchaeia</taxon>
        <taxon>Methanonatronarchaeales</taxon>
        <taxon>Methanonatronarchaeaceae</taxon>
        <taxon>Candidatus Methanohalarchaeum</taxon>
    </lineage>
</organism>
<dbReference type="InParanoid" id="A0A1Q6DX23"/>
<dbReference type="Gene3D" id="1.10.15.30">
    <property type="match status" value="1"/>
</dbReference>
<dbReference type="HAMAP" id="MF_01371_A">
    <property type="entry name" value="Ribosomal_uL30_A"/>
    <property type="match status" value="1"/>
</dbReference>
<dbReference type="PANTHER" id="PTHR11524">
    <property type="entry name" value="60S RIBOSOMAL PROTEIN L7"/>
    <property type="match status" value="1"/>
</dbReference>
<evidence type="ECO:0000256" key="2">
    <source>
        <dbReference type="ARBA" id="ARBA00022980"/>
    </source>
</evidence>
<dbReference type="GO" id="GO:0003735">
    <property type="term" value="F:structural constituent of ribosome"/>
    <property type="evidence" value="ECO:0007669"/>
    <property type="project" value="UniProtKB-UniRule"/>
</dbReference>
<accession>A0A1Q6DX23</accession>
<dbReference type="GO" id="GO:0022625">
    <property type="term" value="C:cytosolic large ribosomal subunit"/>
    <property type="evidence" value="ECO:0007669"/>
    <property type="project" value="UniProtKB-UniRule"/>
</dbReference>
<dbReference type="FunCoup" id="A0A1Q6DX23">
    <property type="interactions" value="138"/>
</dbReference>
<evidence type="ECO:0000259" key="5">
    <source>
        <dbReference type="Pfam" id="PF00327"/>
    </source>
</evidence>
<keyword evidence="7" id="KW-1185">Reference proteome</keyword>
<protein>
    <recommendedName>
        <fullName evidence="4">Large ribosomal subunit protein uL30</fullName>
    </recommendedName>
</protein>
<dbReference type="InterPro" id="IPR035808">
    <property type="entry name" value="Ribosomal_uL30_euk_arc"/>
</dbReference>
<dbReference type="PANTHER" id="PTHR11524:SF16">
    <property type="entry name" value="LARGE RIBOSOMAL SUBUNIT PROTEIN UL30"/>
    <property type="match status" value="1"/>
</dbReference>
<comment type="similarity">
    <text evidence="1 4">Belongs to the universal ribosomal protein uL30 family.</text>
</comment>
<gene>
    <name evidence="4" type="primary">rpl30</name>
    <name evidence="6" type="ORF">BTN85_1411</name>
</gene>
<dbReference type="InterPro" id="IPR036919">
    <property type="entry name" value="Ribo_uL30_ferredoxin-like_sf"/>
</dbReference>
<comment type="caution">
    <text evidence="6">The sequence shown here is derived from an EMBL/GenBank/DDBJ whole genome shotgun (WGS) entry which is preliminary data.</text>
</comment>
<evidence type="ECO:0000256" key="4">
    <source>
        <dbReference type="HAMAP-Rule" id="MF_01371"/>
    </source>
</evidence>
<dbReference type="GO" id="GO:0006412">
    <property type="term" value="P:translation"/>
    <property type="evidence" value="ECO:0007669"/>
    <property type="project" value="UniProtKB-UniRule"/>
</dbReference>
<dbReference type="InterPro" id="IPR039699">
    <property type="entry name" value="Ribosomal_uL30"/>
</dbReference>
<name>A0A1Q6DX23_METT1</name>
<comment type="subunit">
    <text evidence="4">Part of the 50S ribosomal subunit.</text>
</comment>
<dbReference type="InterPro" id="IPR016082">
    <property type="entry name" value="Ribosomal_uL30_ferredoxin-like"/>
</dbReference>
<dbReference type="NCBIfam" id="NF004711">
    <property type="entry name" value="PRK06049.1"/>
    <property type="match status" value="1"/>
</dbReference>
<evidence type="ECO:0000256" key="1">
    <source>
        <dbReference type="ARBA" id="ARBA00007594"/>
    </source>
</evidence>
<evidence type="ECO:0000313" key="6">
    <source>
        <dbReference type="EMBL" id="OKY78907.1"/>
    </source>
</evidence>
<keyword evidence="3 4" id="KW-0687">Ribonucleoprotein</keyword>
<dbReference type="CDD" id="cd01657">
    <property type="entry name" value="Ribosomal_L7_archeal_euk"/>
    <property type="match status" value="1"/>
</dbReference>
<evidence type="ECO:0000256" key="3">
    <source>
        <dbReference type="ARBA" id="ARBA00023274"/>
    </source>
</evidence>
<reference evidence="6" key="1">
    <citation type="submission" date="2016-12" db="EMBL/GenBank/DDBJ databases">
        <title>Discovery of methanogenic haloarchaea.</title>
        <authorList>
            <person name="Sorokin D.Y."/>
            <person name="Makarova K.S."/>
            <person name="Abbas B."/>
            <person name="Ferrer M."/>
            <person name="Golyshin P.N."/>
        </authorList>
    </citation>
    <scope>NUCLEOTIDE SEQUENCE [LARGE SCALE GENOMIC DNA]</scope>
    <source>
        <strain evidence="6">HMET1</strain>
    </source>
</reference>
<dbReference type="SUPFAM" id="SSF55129">
    <property type="entry name" value="Ribosomal protein L30p/L7e"/>
    <property type="match status" value="1"/>
</dbReference>
<dbReference type="GO" id="GO:0000463">
    <property type="term" value="P:maturation of LSU-rRNA from tricistronic rRNA transcript (SSU-rRNA, 5.8S rRNA, LSU-rRNA)"/>
    <property type="evidence" value="ECO:0007669"/>
    <property type="project" value="TreeGrafter"/>
</dbReference>
<dbReference type="EMBL" id="MSDW01000001">
    <property type="protein sequence ID" value="OKY78907.1"/>
    <property type="molecule type" value="Genomic_DNA"/>
</dbReference>
<dbReference type="STRING" id="1903181.BTN85_1411"/>
<dbReference type="Proteomes" id="UP000185744">
    <property type="component" value="Unassembled WGS sequence"/>
</dbReference>
<feature type="domain" description="Large ribosomal subunit protein uL30-like ferredoxin-like fold" evidence="5">
    <location>
        <begin position="2"/>
        <end position="51"/>
    </location>
</feature>
<dbReference type="NCBIfam" id="TIGR01309">
    <property type="entry name" value="uL30_arch"/>
    <property type="match status" value="1"/>
</dbReference>
<dbReference type="Gene3D" id="3.30.1390.20">
    <property type="entry name" value="Ribosomal protein L30, ferredoxin-like fold domain"/>
    <property type="match status" value="1"/>
</dbReference>
<keyword evidence="2 4" id="KW-0689">Ribosomal protein</keyword>
<proteinExistence type="inferred from homology"/>
<dbReference type="InterPro" id="IPR005997">
    <property type="entry name" value="Ribosomal_uL30_arc"/>
</dbReference>
<dbReference type="GO" id="GO:0003723">
    <property type="term" value="F:RNA binding"/>
    <property type="evidence" value="ECO:0007669"/>
    <property type="project" value="TreeGrafter"/>
</dbReference>